<feature type="domain" description="Core-binding (CB)" evidence="3">
    <location>
        <begin position="4"/>
        <end position="89"/>
    </location>
</feature>
<keyword evidence="1" id="KW-0229">DNA integration</keyword>
<dbReference type="PROSITE" id="PS51900">
    <property type="entry name" value="CB"/>
    <property type="match status" value="1"/>
</dbReference>
<dbReference type="GO" id="GO:0015074">
    <property type="term" value="P:DNA integration"/>
    <property type="evidence" value="ECO:0007669"/>
    <property type="project" value="UniProtKB-KW"/>
</dbReference>
<dbReference type="EMBL" id="LNYH01000149">
    <property type="protein sequence ID" value="KTD14315.1"/>
    <property type="molecule type" value="Genomic_DNA"/>
</dbReference>
<dbReference type="GO" id="GO:0003677">
    <property type="term" value="F:DNA binding"/>
    <property type="evidence" value="ECO:0007669"/>
    <property type="project" value="UniProtKB-UniRule"/>
</dbReference>
<reference evidence="4 5" key="1">
    <citation type="submission" date="2015-11" db="EMBL/GenBank/DDBJ databases">
        <title>Genomic analysis of 38 Legionella species identifies large and diverse effector repertoires.</title>
        <authorList>
            <person name="Burstein D."/>
            <person name="Amaro F."/>
            <person name="Zusman T."/>
            <person name="Lifshitz Z."/>
            <person name="Cohen O."/>
            <person name="Gilbert J.A."/>
            <person name="Pupko T."/>
            <person name="Shuman H.A."/>
            <person name="Segal G."/>
        </authorList>
    </citation>
    <scope>NUCLEOTIDE SEQUENCE [LARGE SCALE GENOMIC DNA]</scope>
    <source>
        <strain evidence="4 5">Bercovier 4</strain>
    </source>
</reference>
<dbReference type="OrthoDB" id="5633687at2"/>
<dbReference type="Pfam" id="PF12834">
    <property type="entry name" value="Phage_int_SAM_2"/>
    <property type="match status" value="1"/>
</dbReference>
<accession>A0A0W0V2H5</accession>
<gene>
    <name evidence="4" type="ORF">Lisr_2543</name>
</gene>
<protein>
    <recommendedName>
        <fullName evidence="3">Core-binding (CB) domain-containing protein</fullName>
    </recommendedName>
</protein>
<dbReference type="AlphaFoldDB" id="A0A0W0V2H5"/>
<dbReference type="Proteomes" id="UP000054761">
    <property type="component" value="Unassembled WGS sequence"/>
</dbReference>
<name>A0A0W0V2H5_9GAMM</name>
<sequence>MRKQSLRQTANRFLNSDHRGCFKERKRRYYVIHKMIDDLFIVGNVPPKWQTIKPVHIQKLVEHWQKRKLKTATITRHLGIIRKFLYEMECPTANEINNESLGLKRPKKHKKKPKIYPGFWQNISTPSARLLTGLQIQFGLTLSEAMRLSPDFHVQEHSLWITREIATNSHDRFIPIRNDVQVALLRDFSSLIGGSGNLIDAIGYQILLCSYRQELTRLKLSSSIKNFRYLYTRNLKQQLQSDISNYELTWLIMEEMGLSSRTTVWNYLHEQ</sequence>
<dbReference type="PATRIC" id="fig|454.4.peg.2783"/>
<dbReference type="InterPro" id="IPR044068">
    <property type="entry name" value="CB"/>
</dbReference>
<evidence type="ECO:0000313" key="4">
    <source>
        <dbReference type="EMBL" id="KTD14315.1"/>
    </source>
</evidence>
<evidence type="ECO:0000259" key="3">
    <source>
        <dbReference type="PROSITE" id="PS51900"/>
    </source>
</evidence>
<comment type="caution">
    <text evidence="4">The sequence shown here is derived from an EMBL/GenBank/DDBJ whole genome shotgun (WGS) entry which is preliminary data.</text>
</comment>
<organism evidence="4 5">
    <name type="scientific">Legionella israelensis</name>
    <dbReference type="NCBI Taxonomy" id="454"/>
    <lineage>
        <taxon>Bacteria</taxon>
        <taxon>Pseudomonadati</taxon>
        <taxon>Pseudomonadota</taxon>
        <taxon>Gammaproteobacteria</taxon>
        <taxon>Legionellales</taxon>
        <taxon>Legionellaceae</taxon>
        <taxon>Legionella</taxon>
    </lineage>
</organism>
<dbReference type="RefSeq" id="WP_058502825.1">
    <property type="nucleotide sequence ID" value="NZ_CAAAJA010000011.1"/>
</dbReference>
<proteinExistence type="predicted"/>
<dbReference type="InterPro" id="IPR024457">
    <property type="entry name" value="Putative_integrase_N"/>
</dbReference>
<evidence type="ECO:0000256" key="1">
    <source>
        <dbReference type="ARBA" id="ARBA00022908"/>
    </source>
</evidence>
<dbReference type="STRING" id="454.Lisr_2543"/>
<keyword evidence="2" id="KW-0238">DNA-binding</keyword>
<evidence type="ECO:0000256" key="2">
    <source>
        <dbReference type="PROSITE-ProRule" id="PRU01248"/>
    </source>
</evidence>
<evidence type="ECO:0000313" key="5">
    <source>
        <dbReference type="Proteomes" id="UP000054761"/>
    </source>
</evidence>
<keyword evidence="5" id="KW-1185">Reference proteome</keyword>